<dbReference type="Proteomes" id="UP000271977">
    <property type="component" value="Unassembled WGS sequence"/>
</dbReference>
<sequence>MVFWNKDLLFCEISPTTYKISLKKENLKRHIQNFKQGKKFSKIRQEKILPNLVSSYSTQLIKRGPGIDITLQKGKATNIQIASKNLNNIIIHPGEEFSFWSLVGNTTKKKGYQEGRVIINGKVEPDIGGGLCNLANLLHLLIVHSPMKITEFHSHSDALDPDKGTRKPLANGTSVQYNHQDYRFKNNTDQLIQLRTWTENEILFGELRSESQFPFTYQIVEENHHFKKEGNYYYRNSMIYREKLDRITEQTLEKELILKNHSKVMYDPKLIPKEMIRQ</sequence>
<dbReference type="InterPro" id="IPR007391">
    <property type="entry name" value="Vancomycin_resist_VanW"/>
</dbReference>
<evidence type="ECO:0000313" key="1">
    <source>
        <dbReference type="EMBL" id="RSJ90242.1"/>
    </source>
</evidence>
<reference evidence="1 2" key="1">
    <citation type="submission" date="2018-11" db="EMBL/GenBank/DDBJ databases">
        <title>Species Designations Belie Phenotypic and Genotypic Heterogeneity in Oral Streptococci.</title>
        <authorList>
            <person name="Velsko I."/>
        </authorList>
    </citation>
    <scope>NUCLEOTIDE SEQUENCE [LARGE SCALE GENOMIC DNA]</scope>
    <source>
        <strain evidence="1 2">BCC30</strain>
    </source>
</reference>
<dbReference type="PANTHER" id="PTHR35788:SF1">
    <property type="entry name" value="EXPORTED PROTEIN"/>
    <property type="match status" value="1"/>
</dbReference>
<dbReference type="EMBL" id="RJPV01000003">
    <property type="protein sequence ID" value="RSJ90242.1"/>
    <property type="molecule type" value="Genomic_DNA"/>
</dbReference>
<protein>
    <submittedName>
        <fullName evidence="1">Vancomycin B-type resistance protein VanW</fullName>
    </submittedName>
</protein>
<gene>
    <name evidence="1" type="primary">vanW</name>
    <name evidence="1" type="ORF">D8789_05345</name>
</gene>
<comment type="caution">
    <text evidence="1">The sequence shown here is derived from an EMBL/GenBank/DDBJ whole genome shotgun (WGS) entry which is preliminary data.</text>
</comment>
<dbReference type="PANTHER" id="PTHR35788">
    <property type="entry name" value="EXPORTED PROTEIN-RELATED"/>
    <property type="match status" value="1"/>
</dbReference>
<dbReference type="AlphaFoldDB" id="A0A428H371"/>
<accession>A0A428H371</accession>
<dbReference type="InterPro" id="IPR052913">
    <property type="entry name" value="Glycopeptide_resist_protein"/>
</dbReference>
<organism evidence="1 2">
    <name type="scientific">Streptococcus mitis</name>
    <dbReference type="NCBI Taxonomy" id="28037"/>
    <lineage>
        <taxon>Bacteria</taxon>
        <taxon>Bacillati</taxon>
        <taxon>Bacillota</taxon>
        <taxon>Bacilli</taxon>
        <taxon>Lactobacillales</taxon>
        <taxon>Streptococcaceae</taxon>
        <taxon>Streptococcus</taxon>
        <taxon>Streptococcus mitis group</taxon>
    </lineage>
</organism>
<proteinExistence type="predicted"/>
<dbReference type="RefSeq" id="WP_125430887.1">
    <property type="nucleotide sequence ID" value="NZ_RJPV01000003.1"/>
</dbReference>
<dbReference type="Pfam" id="PF04294">
    <property type="entry name" value="VanW"/>
    <property type="match status" value="1"/>
</dbReference>
<name>A0A428H371_STRMT</name>
<evidence type="ECO:0000313" key="2">
    <source>
        <dbReference type="Proteomes" id="UP000271977"/>
    </source>
</evidence>